<dbReference type="InterPro" id="IPR036649">
    <property type="entry name" value="Pyrophosphatase_sf"/>
</dbReference>
<dbReference type="GO" id="GO:0005737">
    <property type="term" value="C:cytoplasm"/>
    <property type="evidence" value="ECO:0007669"/>
    <property type="project" value="InterPro"/>
</dbReference>
<sequence length="402" mass="43021">SGPMGAACCASRGAATAPYDGGSLERFPPGHVGGGAEPALRLDPAPQGKRRERTASDTPAPAAAPVAATTAPDPTPAAAAARSSSATSPPDAFAYQQKRALSNAVVSGMSGDSAMVKYETEERGSLYSLDYRCYIKGPQGYVSPWHDIPLYADEAAKVFNMIVEIPRWSNAKMEMATKEPLSPIKQDEKKGVPRFVHNIFPHHGYIWNYGALPQTWENNEHTDPETGAKGDNDPIDVVEIGSTVHKRGAVLQVKVVGCLALIDDGETDWKLVAIDVTDPLAKDINSMDDVEKVFPGLARATYEWFKTYKIPTGKPANEFAFNGQYKDQAFCYKVIEETHAFWKKLIAEPAPELNTLSRVDGAAHVATADAAAAIVAAAPAAAADSALPGDLGKWHFISDSKL</sequence>
<keyword evidence="11" id="KW-1185">Reference proteome</keyword>
<dbReference type="AlphaFoldDB" id="A0AAV5W2P8"/>
<feature type="compositionally biased region" description="Low complexity" evidence="9">
    <location>
        <begin position="1"/>
        <end position="17"/>
    </location>
</feature>
<evidence type="ECO:0000313" key="11">
    <source>
        <dbReference type="Proteomes" id="UP001432322"/>
    </source>
</evidence>
<dbReference type="FunFam" id="3.90.80.10:FF:000009">
    <property type="entry name" value="Inorganic pyrophosphatase"/>
    <property type="match status" value="1"/>
</dbReference>
<protein>
    <recommendedName>
        <fullName evidence="3">inorganic diphosphatase</fullName>
        <ecNumber evidence="3">3.6.1.1</ecNumber>
    </recommendedName>
    <alternativeName>
        <fullName evidence="7">Pyrophosphate phospho-hydrolase</fullName>
    </alternativeName>
</protein>
<comment type="similarity">
    <text evidence="2">Belongs to the PPase family.</text>
</comment>
<dbReference type="InterPro" id="IPR008162">
    <property type="entry name" value="Pyrophosphatase"/>
</dbReference>
<dbReference type="SUPFAM" id="SSF50324">
    <property type="entry name" value="Inorganic pyrophosphatase"/>
    <property type="match status" value="1"/>
</dbReference>
<dbReference type="Gene3D" id="3.90.80.10">
    <property type="entry name" value="Inorganic pyrophosphatase"/>
    <property type="match status" value="1"/>
</dbReference>
<accession>A0AAV5W2P8</accession>
<reference evidence="10" key="1">
    <citation type="submission" date="2023-10" db="EMBL/GenBank/DDBJ databases">
        <title>Genome assembly of Pristionchus species.</title>
        <authorList>
            <person name="Yoshida K."/>
            <person name="Sommer R.J."/>
        </authorList>
    </citation>
    <scope>NUCLEOTIDE SEQUENCE</scope>
    <source>
        <strain evidence="10">RS5133</strain>
    </source>
</reference>
<feature type="non-terminal residue" evidence="10">
    <location>
        <position position="1"/>
    </location>
</feature>
<feature type="compositionally biased region" description="Low complexity" evidence="9">
    <location>
        <begin position="56"/>
        <end position="92"/>
    </location>
</feature>
<dbReference type="EC" id="3.6.1.1" evidence="3"/>
<evidence type="ECO:0000256" key="6">
    <source>
        <dbReference type="ARBA" id="ARBA00022842"/>
    </source>
</evidence>
<comment type="caution">
    <text evidence="10">The sequence shown here is derived from an EMBL/GenBank/DDBJ whole genome shotgun (WGS) entry which is preliminary data.</text>
</comment>
<gene>
    <name evidence="10" type="ORF">PFISCL1PPCAC_16529</name>
</gene>
<dbReference type="PANTHER" id="PTHR10286">
    <property type="entry name" value="INORGANIC PYROPHOSPHATASE"/>
    <property type="match status" value="1"/>
</dbReference>
<organism evidence="10 11">
    <name type="scientific">Pristionchus fissidentatus</name>
    <dbReference type="NCBI Taxonomy" id="1538716"/>
    <lineage>
        <taxon>Eukaryota</taxon>
        <taxon>Metazoa</taxon>
        <taxon>Ecdysozoa</taxon>
        <taxon>Nematoda</taxon>
        <taxon>Chromadorea</taxon>
        <taxon>Rhabditida</taxon>
        <taxon>Rhabditina</taxon>
        <taxon>Diplogasteromorpha</taxon>
        <taxon>Diplogasteroidea</taxon>
        <taxon>Neodiplogasteridae</taxon>
        <taxon>Pristionchus</taxon>
    </lineage>
</organism>
<dbReference type="Pfam" id="PF00719">
    <property type="entry name" value="Pyrophosphatase"/>
    <property type="match status" value="1"/>
</dbReference>
<keyword evidence="4" id="KW-0479">Metal-binding</keyword>
<proteinExistence type="inferred from homology"/>
<dbReference type="Proteomes" id="UP001432322">
    <property type="component" value="Unassembled WGS sequence"/>
</dbReference>
<keyword evidence="6" id="KW-0460">Magnesium</keyword>
<evidence type="ECO:0000256" key="4">
    <source>
        <dbReference type="ARBA" id="ARBA00022723"/>
    </source>
</evidence>
<evidence type="ECO:0000256" key="3">
    <source>
        <dbReference type="ARBA" id="ARBA00012146"/>
    </source>
</evidence>
<dbReference type="GO" id="GO:0004427">
    <property type="term" value="F:inorganic diphosphate phosphatase activity"/>
    <property type="evidence" value="ECO:0007669"/>
    <property type="project" value="UniProtKB-EC"/>
</dbReference>
<dbReference type="GO" id="GO:0006796">
    <property type="term" value="P:phosphate-containing compound metabolic process"/>
    <property type="evidence" value="ECO:0007669"/>
    <property type="project" value="InterPro"/>
</dbReference>
<evidence type="ECO:0000256" key="9">
    <source>
        <dbReference type="SAM" id="MobiDB-lite"/>
    </source>
</evidence>
<name>A0AAV5W2P8_9BILA</name>
<evidence type="ECO:0000256" key="8">
    <source>
        <dbReference type="ARBA" id="ARBA00047820"/>
    </source>
</evidence>
<dbReference type="GO" id="GO:0000287">
    <property type="term" value="F:magnesium ion binding"/>
    <property type="evidence" value="ECO:0007669"/>
    <property type="project" value="InterPro"/>
</dbReference>
<keyword evidence="5" id="KW-0378">Hydrolase</keyword>
<evidence type="ECO:0000256" key="1">
    <source>
        <dbReference type="ARBA" id="ARBA00001946"/>
    </source>
</evidence>
<evidence type="ECO:0000256" key="2">
    <source>
        <dbReference type="ARBA" id="ARBA00006220"/>
    </source>
</evidence>
<evidence type="ECO:0000256" key="5">
    <source>
        <dbReference type="ARBA" id="ARBA00022801"/>
    </source>
</evidence>
<dbReference type="PROSITE" id="PS00387">
    <property type="entry name" value="PPASE"/>
    <property type="match status" value="1"/>
</dbReference>
<dbReference type="CDD" id="cd00412">
    <property type="entry name" value="pyrophosphatase"/>
    <property type="match status" value="1"/>
</dbReference>
<evidence type="ECO:0000256" key="7">
    <source>
        <dbReference type="ARBA" id="ARBA00032535"/>
    </source>
</evidence>
<feature type="region of interest" description="Disordered" evidence="9">
    <location>
        <begin position="1"/>
        <end position="92"/>
    </location>
</feature>
<evidence type="ECO:0000313" key="10">
    <source>
        <dbReference type="EMBL" id="GMT25232.1"/>
    </source>
</evidence>
<comment type="catalytic activity">
    <reaction evidence="8">
        <text>diphosphate + H2O = 2 phosphate + H(+)</text>
        <dbReference type="Rhea" id="RHEA:24576"/>
        <dbReference type="ChEBI" id="CHEBI:15377"/>
        <dbReference type="ChEBI" id="CHEBI:15378"/>
        <dbReference type="ChEBI" id="CHEBI:33019"/>
        <dbReference type="ChEBI" id="CHEBI:43474"/>
        <dbReference type="EC" id="3.6.1.1"/>
    </reaction>
</comment>
<dbReference type="EMBL" id="BTSY01000004">
    <property type="protein sequence ID" value="GMT25232.1"/>
    <property type="molecule type" value="Genomic_DNA"/>
</dbReference>
<comment type="cofactor">
    <cofactor evidence="1">
        <name>Mg(2+)</name>
        <dbReference type="ChEBI" id="CHEBI:18420"/>
    </cofactor>
</comment>